<evidence type="ECO:0000256" key="2">
    <source>
        <dbReference type="ARBA" id="ARBA00004651"/>
    </source>
</evidence>
<keyword evidence="9 10" id="KW-0472">Membrane</keyword>
<sequence>MTELLRQSLDYFLSIDITEALGLIFGLLCVYFLIKENVFTWPTGITYILLSLYIFWTQQLYGDFILHIFFLILNIYGWYYWVYGKKDTEEKVVVRWLSLRWNVVYLFLSLIGVLAFGLFLSNIHVLFPNLIPASVPYWDAATTSLSVTAMWLTARKKVENWIYWFAVDILAAGIYFYKGIYFYSLLYFVYIGLAVAGYLEWKKLAKQKIS</sequence>
<feature type="transmembrane region" description="Helical" evidence="10">
    <location>
        <begin position="64"/>
        <end position="82"/>
    </location>
</feature>
<feature type="transmembrane region" description="Helical" evidence="10">
    <location>
        <begin position="161"/>
        <end position="177"/>
    </location>
</feature>
<feature type="transmembrane region" description="Helical" evidence="10">
    <location>
        <begin position="41"/>
        <end position="58"/>
    </location>
</feature>
<evidence type="ECO:0000256" key="9">
    <source>
        <dbReference type="ARBA" id="ARBA00023136"/>
    </source>
</evidence>
<organism evidence="11 12">
    <name type="scientific">Fulvivirga lutea</name>
    <dbReference type="NCBI Taxonomy" id="2810512"/>
    <lineage>
        <taxon>Bacteria</taxon>
        <taxon>Pseudomonadati</taxon>
        <taxon>Bacteroidota</taxon>
        <taxon>Cytophagia</taxon>
        <taxon>Cytophagales</taxon>
        <taxon>Fulvivirgaceae</taxon>
        <taxon>Fulvivirga</taxon>
    </lineage>
</organism>
<reference evidence="11" key="1">
    <citation type="submission" date="2021-02" db="EMBL/GenBank/DDBJ databases">
        <title>Fulvivirga sp. S481 isolated from sea water.</title>
        <authorList>
            <person name="Bae S.S."/>
            <person name="Baek K."/>
        </authorList>
    </citation>
    <scope>NUCLEOTIDE SEQUENCE</scope>
    <source>
        <strain evidence="11">S481</strain>
    </source>
</reference>
<feature type="transmembrane region" description="Helical" evidence="10">
    <location>
        <begin position="12"/>
        <end position="34"/>
    </location>
</feature>
<feature type="transmembrane region" description="Helical" evidence="10">
    <location>
        <begin position="103"/>
        <end position="123"/>
    </location>
</feature>
<dbReference type="Pfam" id="PF04973">
    <property type="entry name" value="NMN_transporter"/>
    <property type="match status" value="1"/>
</dbReference>
<proteinExistence type="inferred from homology"/>
<dbReference type="Proteomes" id="UP000662783">
    <property type="component" value="Chromosome"/>
</dbReference>
<dbReference type="InterPro" id="IPR006419">
    <property type="entry name" value="NMN_transpt_PnuC"/>
</dbReference>
<keyword evidence="7 10" id="KW-0812">Transmembrane</keyword>
<evidence type="ECO:0000256" key="5">
    <source>
        <dbReference type="ARBA" id="ARBA00022448"/>
    </source>
</evidence>
<comment type="subcellular location">
    <subcellularLocation>
        <location evidence="2">Cell membrane</location>
        <topology evidence="2">Multi-pass membrane protein</topology>
    </subcellularLocation>
</comment>
<comment type="similarity">
    <text evidence="3">Belongs to the nicotinamide ribonucleoside (NR) uptake permease (TC 4.B.1) family.</text>
</comment>
<dbReference type="AlphaFoldDB" id="A0A974WJJ2"/>
<dbReference type="NCBIfam" id="TIGR01528">
    <property type="entry name" value="NMN_trans_PnuC"/>
    <property type="match status" value="1"/>
</dbReference>
<dbReference type="KEGG" id="fuv:JR347_04685"/>
<dbReference type="RefSeq" id="WP_205722891.1">
    <property type="nucleotide sequence ID" value="NZ_CP070608.1"/>
</dbReference>
<evidence type="ECO:0000256" key="10">
    <source>
        <dbReference type="SAM" id="Phobius"/>
    </source>
</evidence>
<dbReference type="PANTHER" id="PTHR36122">
    <property type="entry name" value="NICOTINAMIDE RIBOSIDE TRANSPORTER PNUC"/>
    <property type="match status" value="1"/>
</dbReference>
<dbReference type="PANTHER" id="PTHR36122:SF2">
    <property type="entry name" value="NICOTINAMIDE RIBOSIDE TRANSPORTER PNUC"/>
    <property type="match status" value="1"/>
</dbReference>
<evidence type="ECO:0000256" key="7">
    <source>
        <dbReference type="ARBA" id="ARBA00022692"/>
    </source>
</evidence>
<keyword evidence="8 10" id="KW-1133">Transmembrane helix</keyword>
<keyword evidence="12" id="KW-1185">Reference proteome</keyword>
<keyword evidence="6" id="KW-1003">Cell membrane</keyword>
<evidence type="ECO:0000313" key="11">
    <source>
        <dbReference type="EMBL" id="QSE98377.1"/>
    </source>
</evidence>
<evidence type="ECO:0000256" key="6">
    <source>
        <dbReference type="ARBA" id="ARBA00022475"/>
    </source>
</evidence>
<protein>
    <recommendedName>
        <fullName evidence="4">Nicotinamide riboside transporter PnuC</fullName>
    </recommendedName>
</protein>
<evidence type="ECO:0000256" key="1">
    <source>
        <dbReference type="ARBA" id="ARBA00002672"/>
    </source>
</evidence>
<gene>
    <name evidence="11" type="ORF">JR347_04685</name>
</gene>
<evidence type="ECO:0000313" key="12">
    <source>
        <dbReference type="Proteomes" id="UP000662783"/>
    </source>
</evidence>
<dbReference type="GO" id="GO:0005886">
    <property type="term" value="C:plasma membrane"/>
    <property type="evidence" value="ECO:0007669"/>
    <property type="project" value="UniProtKB-SubCell"/>
</dbReference>
<comment type="function">
    <text evidence="1">Required for nicotinamide riboside transport across the inner membrane.</text>
</comment>
<feature type="transmembrane region" description="Helical" evidence="10">
    <location>
        <begin position="183"/>
        <end position="201"/>
    </location>
</feature>
<evidence type="ECO:0000256" key="4">
    <source>
        <dbReference type="ARBA" id="ARBA00017522"/>
    </source>
</evidence>
<evidence type="ECO:0000256" key="3">
    <source>
        <dbReference type="ARBA" id="ARBA00006669"/>
    </source>
</evidence>
<evidence type="ECO:0000256" key="8">
    <source>
        <dbReference type="ARBA" id="ARBA00022989"/>
    </source>
</evidence>
<keyword evidence="5" id="KW-0813">Transport</keyword>
<dbReference type="GO" id="GO:0034257">
    <property type="term" value="F:nicotinamide riboside transmembrane transporter activity"/>
    <property type="evidence" value="ECO:0007669"/>
    <property type="project" value="InterPro"/>
</dbReference>
<accession>A0A974WJJ2</accession>
<name>A0A974WJJ2_9BACT</name>
<dbReference type="EMBL" id="CP070608">
    <property type="protein sequence ID" value="QSE98377.1"/>
    <property type="molecule type" value="Genomic_DNA"/>
</dbReference>